<evidence type="ECO:0000256" key="5">
    <source>
        <dbReference type="ARBA" id="ARBA00023128"/>
    </source>
</evidence>
<dbReference type="HOGENOM" id="CLU_004423_0_0_1"/>
<evidence type="ECO:0000259" key="7">
    <source>
        <dbReference type="SMART" id="SM00382"/>
    </source>
</evidence>
<evidence type="ECO:0000313" key="9">
    <source>
        <dbReference type="Proteomes" id="UP000054477"/>
    </source>
</evidence>
<feature type="region of interest" description="Disordered" evidence="6">
    <location>
        <begin position="934"/>
        <end position="994"/>
    </location>
</feature>
<feature type="compositionally biased region" description="Low complexity" evidence="6">
    <location>
        <begin position="52"/>
        <end position="66"/>
    </location>
</feature>
<dbReference type="PANTHER" id="PTHR45644:SF56">
    <property type="entry name" value="AAA ATPASE, PUTATIVE (AFU_ORTHOLOGUE AFUA_2G12920)-RELATED"/>
    <property type="match status" value="1"/>
</dbReference>
<dbReference type="EMBL" id="KN838541">
    <property type="protein sequence ID" value="KIK08705.1"/>
    <property type="molecule type" value="Genomic_DNA"/>
</dbReference>
<dbReference type="InterPro" id="IPR027417">
    <property type="entry name" value="P-loop_NTPase"/>
</dbReference>
<evidence type="ECO:0000256" key="4">
    <source>
        <dbReference type="ARBA" id="ARBA00022840"/>
    </source>
</evidence>
<dbReference type="SMART" id="SM00382">
    <property type="entry name" value="AAA"/>
    <property type="match status" value="1"/>
</dbReference>
<dbReference type="InterPro" id="IPR003960">
    <property type="entry name" value="ATPase_AAA_CS"/>
</dbReference>
<accession>A0A0C9X903</accession>
<feature type="compositionally biased region" description="Polar residues" evidence="6">
    <location>
        <begin position="409"/>
        <end position="424"/>
    </location>
</feature>
<dbReference type="InterPro" id="IPR051701">
    <property type="entry name" value="Mito_OM_Translocase_MSP1"/>
</dbReference>
<feature type="compositionally biased region" description="Low complexity" evidence="6">
    <location>
        <begin position="237"/>
        <end position="251"/>
    </location>
</feature>
<name>A0A0C9X903_9AGAR</name>
<dbReference type="GO" id="GO:0016887">
    <property type="term" value="F:ATP hydrolysis activity"/>
    <property type="evidence" value="ECO:0007669"/>
    <property type="project" value="InterPro"/>
</dbReference>
<dbReference type="Pfam" id="PF00004">
    <property type="entry name" value="AAA"/>
    <property type="match status" value="1"/>
</dbReference>
<dbReference type="InterPro" id="IPR003959">
    <property type="entry name" value="ATPase_AAA_core"/>
</dbReference>
<feature type="compositionally biased region" description="Basic and acidic residues" evidence="6">
    <location>
        <begin position="662"/>
        <end position="676"/>
    </location>
</feature>
<feature type="region of interest" description="Disordered" evidence="6">
    <location>
        <begin position="52"/>
        <end position="109"/>
    </location>
</feature>
<dbReference type="AlphaFoldDB" id="A0A0C9X903"/>
<keyword evidence="3" id="KW-1000">Mitochondrion outer membrane</keyword>
<evidence type="ECO:0000313" key="8">
    <source>
        <dbReference type="EMBL" id="KIK08705.1"/>
    </source>
</evidence>
<evidence type="ECO:0000256" key="6">
    <source>
        <dbReference type="SAM" id="MobiDB-lite"/>
    </source>
</evidence>
<protein>
    <recommendedName>
        <fullName evidence="7">AAA+ ATPase domain-containing protein</fullName>
    </recommendedName>
</protein>
<feature type="region of interest" description="Disordered" evidence="6">
    <location>
        <begin position="1054"/>
        <end position="1075"/>
    </location>
</feature>
<gene>
    <name evidence="8" type="ORF">K443DRAFT_84292</name>
</gene>
<dbReference type="PROSITE" id="PS00674">
    <property type="entry name" value="AAA"/>
    <property type="match status" value="1"/>
</dbReference>
<dbReference type="Proteomes" id="UP000054477">
    <property type="component" value="Unassembled WGS sequence"/>
</dbReference>
<feature type="domain" description="AAA+ ATPase" evidence="7">
    <location>
        <begin position="737"/>
        <end position="877"/>
    </location>
</feature>
<feature type="region of interest" description="Disordered" evidence="6">
    <location>
        <begin position="654"/>
        <end position="676"/>
    </location>
</feature>
<reference evidence="8 9" key="1">
    <citation type="submission" date="2014-04" db="EMBL/GenBank/DDBJ databases">
        <authorList>
            <consortium name="DOE Joint Genome Institute"/>
            <person name="Kuo A."/>
            <person name="Kohler A."/>
            <person name="Nagy L.G."/>
            <person name="Floudas D."/>
            <person name="Copeland A."/>
            <person name="Barry K.W."/>
            <person name="Cichocki N."/>
            <person name="Veneault-Fourrey C."/>
            <person name="LaButti K."/>
            <person name="Lindquist E.A."/>
            <person name="Lipzen A."/>
            <person name="Lundell T."/>
            <person name="Morin E."/>
            <person name="Murat C."/>
            <person name="Sun H."/>
            <person name="Tunlid A."/>
            <person name="Henrissat B."/>
            <person name="Grigoriev I.V."/>
            <person name="Hibbett D.S."/>
            <person name="Martin F."/>
            <person name="Nordberg H.P."/>
            <person name="Cantor M.N."/>
            <person name="Hua S.X."/>
        </authorList>
    </citation>
    <scope>NUCLEOTIDE SEQUENCE [LARGE SCALE GENOMIC DNA]</scope>
    <source>
        <strain evidence="8 9">LaAM-08-1</strain>
    </source>
</reference>
<dbReference type="GO" id="GO:0005524">
    <property type="term" value="F:ATP binding"/>
    <property type="evidence" value="ECO:0007669"/>
    <property type="project" value="UniProtKB-KW"/>
</dbReference>
<dbReference type="SUPFAM" id="SSF52540">
    <property type="entry name" value="P-loop containing nucleoside triphosphate hydrolases"/>
    <property type="match status" value="1"/>
</dbReference>
<organism evidence="8 9">
    <name type="scientific">Laccaria amethystina LaAM-08-1</name>
    <dbReference type="NCBI Taxonomy" id="1095629"/>
    <lineage>
        <taxon>Eukaryota</taxon>
        <taxon>Fungi</taxon>
        <taxon>Dikarya</taxon>
        <taxon>Basidiomycota</taxon>
        <taxon>Agaricomycotina</taxon>
        <taxon>Agaricomycetes</taxon>
        <taxon>Agaricomycetidae</taxon>
        <taxon>Agaricales</taxon>
        <taxon>Agaricineae</taxon>
        <taxon>Hydnangiaceae</taxon>
        <taxon>Laccaria</taxon>
    </lineage>
</organism>
<feature type="region of interest" description="Disordered" evidence="6">
    <location>
        <begin position="234"/>
        <end position="265"/>
    </location>
</feature>
<dbReference type="Gene3D" id="3.40.50.300">
    <property type="entry name" value="P-loop containing nucleotide triphosphate hydrolases"/>
    <property type="match status" value="1"/>
</dbReference>
<sequence>MRSQTLLRKSQLLLAAPILPRRALFSCTDPSHLPRNKRPRLDPLGVFSSRFVSSTVPPSQDDSSSSFQEPVDSCKEPSESVEVTSPEEIDKPKSRRTKVTSSLSKDSEPLELPEGLDILWLPNRDVAREACSDDPGSPSADVFEEALNNLLITLHPQIQHQATYATAAGGPIEPTLGLFCPIEGGDYVIDATVRELARHIGAEVLVLDSVQLAAGEWGQFGRAANCLQLPKNPLHFPSTSPSPSSNRNSSVTEEEDDSDEGFQFSPPQQMTLTLLAPSSSQGRALLASSSRRNAIPSKAKVFFDAIINTPSSNPDTDEDSSSLARNRPRIVYIRDFPTLGPSSSVWYPHLLSSVQQRRRGPISRPSSAVPNPMTIIFGMTPPLTPPIYSSSSGPSSGLISLLMSRGATSSQVSSPSKNHNSNWSEGEAAEKARERRLRNRLKKWEKGNSILHEEFPRLFPTPEDDVGGSHKPEIIVIGGNGMPPPSLLSGGTAVASGSAGPEAILPFFRESVLVPSTRSPSQERETRVQRRREINELSMRMGVGAVGGSIESTSAALALGDLPPAKEPSAGDAERMWDRWGSKIEVWRNVRKIADRAVGNVMSARAAGVKVEKVTLDLTVVPWSAVDAAWTANRSLSDKRKLWTKDSSLTKTILEEAEDEADTKGGADPVTERVKNDSDLDTYEQRLLPCIIDSASMSTSFSQVHLPPHTIDSVRTIVSLPLLYPQAFEQGILKEHGMTGCLLFGPPGTGKTLVVRALAKEAGCRMITISPSDVMDMYVGEGEKLVRAVFSLARRLSPSVVFLDEIDALFGARMSARESGGAIAHRGVITEFMQEMDGLKSSRDDSVIVIGATNRPFDLDDAVLRRLPRRLLVDLPGEKEREEILKILLRDESLAGDIDIQALAKKTESFSGSDLKHLCVSAALDSVKENVDLPWSSSSKPEVLPQSSTPQDLPPSPPAPSSASVDESPSAESSTESTPTVEDDLSVANSHDHSRTLHLRNFTKALKEITPSSSESLGSLAELRKWNEEFGEGRRDRKKRQVWGKGRFGFVDEKVEEGKISDQLESSPPVPPNTR</sequence>
<keyword evidence="2" id="KW-0547">Nucleotide-binding</keyword>
<evidence type="ECO:0000256" key="1">
    <source>
        <dbReference type="ARBA" id="ARBA00004572"/>
    </source>
</evidence>
<dbReference type="Gene3D" id="1.10.8.60">
    <property type="match status" value="1"/>
</dbReference>
<dbReference type="GO" id="GO:0005741">
    <property type="term" value="C:mitochondrial outer membrane"/>
    <property type="evidence" value="ECO:0007669"/>
    <property type="project" value="UniProtKB-SubCell"/>
</dbReference>
<dbReference type="InterPro" id="IPR041569">
    <property type="entry name" value="AAA_lid_3"/>
</dbReference>
<feature type="compositionally biased region" description="Low complexity" evidence="6">
    <location>
        <begin position="961"/>
        <end position="980"/>
    </location>
</feature>
<dbReference type="InterPro" id="IPR003593">
    <property type="entry name" value="AAA+_ATPase"/>
</dbReference>
<feature type="region of interest" description="Disordered" evidence="6">
    <location>
        <begin position="409"/>
        <end position="431"/>
    </location>
</feature>
<keyword evidence="5" id="KW-0496">Mitochondrion</keyword>
<dbReference type="OrthoDB" id="39734at2759"/>
<dbReference type="Pfam" id="PF17862">
    <property type="entry name" value="AAA_lid_3"/>
    <property type="match status" value="1"/>
</dbReference>
<proteinExistence type="predicted"/>
<dbReference type="PANTHER" id="PTHR45644">
    <property type="entry name" value="AAA ATPASE, PUTATIVE (AFU_ORTHOLOGUE AFUA_2G12920)-RELATED-RELATED"/>
    <property type="match status" value="1"/>
</dbReference>
<comment type="subcellular location">
    <subcellularLocation>
        <location evidence="1">Mitochondrion outer membrane</location>
        <topology evidence="1">Single-pass membrane protein</topology>
    </subcellularLocation>
</comment>
<evidence type="ECO:0000256" key="3">
    <source>
        <dbReference type="ARBA" id="ARBA00022787"/>
    </source>
</evidence>
<keyword evidence="3" id="KW-0472">Membrane</keyword>
<dbReference type="STRING" id="1095629.A0A0C9X903"/>
<keyword evidence="4" id="KW-0067">ATP-binding</keyword>
<reference evidence="9" key="2">
    <citation type="submission" date="2015-01" db="EMBL/GenBank/DDBJ databases">
        <title>Evolutionary Origins and Diversification of the Mycorrhizal Mutualists.</title>
        <authorList>
            <consortium name="DOE Joint Genome Institute"/>
            <consortium name="Mycorrhizal Genomics Consortium"/>
            <person name="Kohler A."/>
            <person name="Kuo A."/>
            <person name="Nagy L.G."/>
            <person name="Floudas D."/>
            <person name="Copeland A."/>
            <person name="Barry K.W."/>
            <person name="Cichocki N."/>
            <person name="Veneault-Fourrey C."/>
            <person name="LaButti K."/>
            <person name="Lindquist E.A."/>
            <person name="Lipzen A."/>
            <person name="Lundell T."/>
            <person name="Morin E."/>
            <person name="Murat C."/>
            <person name="Riley R."/>
            <person name="Ohm R."/>
            <person name="Sun H."/>
            <person name="Tunlid A."/>
            <person name="Henrissat B."/>
            <person name="Grigoriev I.V."/>
            <person name="Hibbett D.S."/>
            <person name="Martin F."/>
        </authorList>
    </citation>
    <scope>NUCLEOTIDE SEQUENCE [LARGE SCALE GENOMIC DNA]</scope>
    <source>
        <strain evidence="9">LaAM-08-1</strain>
    </source>
</reference>
<keyword evidence="9" id="KW-1185">Reference proteome</keyword>
<evidence type="ECO:0000256" key="2">
    <source>
        <dbReference type="ARBA" id="ARBA00022741"/>
    </source>
</evidence>